<dbReference type="AlphaFoldDB" id="A0A0A9G2F0"/>
<reference evidence="1" key="1">
    <citation type="submission" date="2014-09" db="EMBL/GenBank/DDBJ databases">
        <authorList>
            <person name="Magalhaes I.L.F."/>
            <person name="Oliveira U."/>
            <person name="Santos F.R."/>
            <person name="Vidigal T.H.D.A."/>
            <person name="Brescovit A.D."/>
            <person name="Santos A.J."/>
        </authorList>
    </citation>
    <scope>NUCLEOTIDE SEQUENCE</scope>
    <source>
        <tissue evidence="1">Shoot tissue taken approximately 20 cm above the soil surface</tissue>
    </source>
</reference>
<reference evidence="1" key="2">
    <citation type="journal article" date="2015" name="Data Brief">
        <title>Shoot transcriptome of the giant reed, Arundo donax.</title>
        <authorList>
            <person name="Barrero R.A."/>
            <person name="Guerrero F.D."/>
            <person name="Moolhuijzen P."/>
            <person name="Goolsby J.A."/>
            <person name="Tidwell J."/>
            <person name="Bellgard S.E."/>
            <person name="Bellgard M.I."/>
        </authorList>
    </citation>
    <scope>NUCLEOTIDE SEQUENCE</scope>
    <source>
        <tissue evidence="1">Shoot tissue taken approximately 20 cm above the soil surface</tissue>
    </source>
</reference>
<proteinExistence type="predicted"/>
<protein>
    <submittedName>
        <fullName evidence="1">Uncharacterized protein</fullName>
    </submittedName>
</protein>
<name>A0A0A9G2F0_ARUDO</name>
<dbReference type="EMBL" id="GBRH01183068">
    <property type="protein sequence ID" value="JAE14828.1"/>
    <property type="molecule type" value="Transcribed_RNA"/>
</dbReference>
<accession>A0A0A9G2F0</accession>
<evidence type="ECO:0000313" key="1">
    <source>
        <dbReference type="EMBL" id="JAE14828.1"/>
    </source>
</evidence>
<sequence>MDWLFCLAVTNLVIDGSSSLELPLDVKRSKAPLLANSAGGGLLLLVVKSL</sequence>
<organism evidence="1">
    <name type="scientific">Arundo donax</name>
    <name type="common">Giant reed</name>
    <name type="synonym">Donax arundinaceus</name>
    <dbReference type="NCBI Taxonomy" id="35708"/>
    <lineage>
        <taxon>Eukaryota</taxon>
        <taxon>Viridiplantae</taxon>
        <taxon>Streptophyta</taxon>
        <taxon>Embryophyta</taxon>
        <taxon>Tracheophyta</taxon>
        <taxon>Spermatophyta</taxon>
        <taxon>Magnoliopsida</taxon>
        <taxon>Liliopsida</taxon>
        <taxon>Poales</taxon>
        <taxon>Poaceae</taxon>
        <taxon>PACMAD clade</taxon>
        <taxon>Arundinoideae</taxon>
        <taxon>Arundineae</taxon>
        <taxon>Arundo</taxon>
    </lineage>
</organism>